<dbReference type="Pfam" id="PF13413">
    <property type="entry name" value="HTH_25"/>
    <property type="match status" value="1"/>
</dbReference>
<evidence type="ECO:0000256" key="1">
    <source>
        <dbReference type="SAM" id="Phobius"/>
    </source>
</evidence>
<keyword evidence="1" id="KW-0472">Membrane</keyword>
<reference evidence="3 4" key="1">
    <citation type="submission" date="2022-04" db="EMBL/GenBank/DDBJ databases">
        <title>Positive selection, recombination, and allopatry shape intraspecific diversity of widespread and dominant cyanobacteria.</title>
        <authorList>
            <person name="Wei J."/>
            <person name="Shu W."/>
            <person name="Hu C."/>
        </authorList>
    </citation>
    <scope>NUCLEOTIDE SEQUENCE [LARGE SCALE GENOMIC DNA]</scope>
    <source>
        <strain evidence="3 4">AS-A4</strain>
    </source>
</reference>
<gene>
    <name evidence="3" type="ORF">NDI38_07380</name>
</gene>
<feature type="transmembrane region" description="Helical" evidence="1">
    <location>
        <begin position="111"/>
        <end position="132"/>
    </location>
</feature>
<evidence type="ECO:0000259" key="2">
    <source>
        <dbReference type="Pfam" id="PF13464"/>
    </source>
</evidence>
<comment type="caution">
    <text evidence="3">The sequence shown here is derived from an EMBL/GenBank/DDBJ whole genome shotgun (WGS) entry which is preliminary data.</text>
</comment>
<evidence type="ECO:0000313" key="3">
    <source>
        <dbReference type="EMBL" id="MEP1058260.1"/>
    </source>
</evidence>
<dbReference type="PANTHER" id="PTHR34475">
    <property type="match status" value="1"/>
</dbReference>
<dbReference type="Proteomes" id="UP001476950">
    <property type="component" value="Unassembled WGS sequence"/>
</dbReference>
<dbReference type="InterPro" id="IPR050400">
    <property type="entry name" value="Bact_Cytoskel_RodZ"/>
</dbReference>
<protein>
    <submittedName>
        <fullName evidence="3">DUF4115 domain-containing protein</fullName>
    </submittedName>
</protein>
<dbReference type="Pfam" id="PF13464">
    <property type="entry name" value="RodZ_C"/>
    <property type="match status" value="1"/>
</dbReference>
<keyword evidence="1" id="KW-0812">Transmembrane</keyword>
<dbReference type="InterPro" id="IPR010982">
    <property type="entry name" value="Lambda_DNA-bd_dom_sf"/>
</dbReference>
<dbReference type="Gene3D" id="1.10.260.40">
    <property type="entry name" value="lambda repressor-like DNA-binding domains"/>
    <property type="match status" value="1"/>
</dbReference>
<dbReference type="InterPro" id="IPR025194">
    <property type="entry name" value="RodZ-like_C"/>
</dbReference>
<accession>A0ABV0KIP1</accession>
<evidence type="ECO:0000313" key="4">
    <source>
        <dbReference type="Proteomes" id="UP001476950"/>
    </source>
</evidence>
<dbReference type="EMBL" id="JAMPLM010000004">
    <property type="protein sequence ID" value="MEP1058260.1"/>
    <property type="molecule type" value="Genomic_DNA"/>
</dbReference>
<dbReference type="RefSeq" id="WP_190454985.1">
    <property type="nucleotide sequence ID" value="NZ_JAMPLM010000004.1"/>
</dbReference>
<proteinExistence type="predicted"/>
<feature type="domain" description="Cytoskeleton protein RodZ-like C-terminal" evidence="2">
    <location>
        <begin position="195"/>
        <end position="263"/>
    </location>
</feature>
<name>A0ABV0KIP1_9CYAN</name>
<keyword evidence="1" id="KW-1133">Transmembrane helix</keyword>
<organism evidence="3 4">
    <name type="scientific">Stenomitos frigidus AS-A4</name>
    <dbReference type="NCBI Taxonomy" id="2933935"/>
    <lineage>
        <taxon>Bacteria</taxon>
        <taxon>Bacillati</taxon>
        <taxon>Cyanobacteriota</taxon>
        <taxon>Cyanophyceae</taxon>
        <taxon>Leptolyngbyales</taxon>
        <taxon>Leptolyngbyaceae</taxon>
        <taxon>Stenomitos</taxon>
    </lineage>
</organism>
<dbReference type="PANTHER" id="PTHR34475:SF1">
    <property type="entry name" value="CYTOSKELETON PROTEIN RODZ"/>
    <property type="match status" value="1"/>
</dbReference>
<sequence>MSNQMTQISPEQIERLKELGAYLQQVRQKERISLETVAKKTLIPVRLLAALEIGNTKQLPEPVYIQGFIRRYADAIGIDGADLANAFPAQTDLRAPRPSWRGTVQAQLRPLHLYCLYTVLVVGAVSGLSYLLNRSSTPQIPGLVATAQKREPVITPVLPNGPVNIAAQPTVSPTAGNKTAQLPTVVSPKSVRIGLTMTSQSWVRIVVDGKTDFEGVLSEGTQRAWEADKQLVLRAGNAGGVMVSLNEGLPKPLGEPGAVEEVTFGSNAQAANLAASSESASLTASRPNPF</sequence>
<keyword evidence="4" id="KW-1185">Reference proteome</keyword>